<evidence type="ECO:0000259" key="1">
    <source>
        <dbReference type="Pfam" id="PF10021"/>
    </source>
</evidence>
<dbReference type="Pfam" id="PF10021">
    <property type="entry name" value="PARG_cat_microb"/>
    <property type="match status" value="1"/>
</dbReference>
<keyword evidence="3" id="KW-1185">Reference proteome</keyword>
<sequence length="330" mass="35677">MSSRTLNAAAPAIIARPREELKQIARDTLAAVKRGSYTVGFGSSSVGETHIFQDLATVSDSTTYFGADALEDWKNPPLPKFSGDASTDFVLYQATTLEGIRFCLADATAGTQPPRLAILNFASATSPGGGFLGGARAQEETLARSSNLYSSLSSAAAQPFYTAHNTRADPRFSHAMLLTRNVRFVRDDLGVWVPPADVDVLTSAAVNVNALRQSLHLRGGKEAQLPADLAAEVAAIMRERMSRILCAMARAGAKDIVLGSFGTGAFRNKVEFVATTWAELLCGVQAPFRDVFRRVVFAIVDQGTWALFCDVFRRAGASFWEVVKEREEEC</sequence>
<dbReference type="PANTHER" id="PTHR35596:SF1">
    <property type="entry name" value="MICROBIAL-TYPE PARG CATALYTIC DOMAIN-CONTAINING PROTEIN"/>
    <property type="match status" value="1"/>
</dbReference>
<feature type="domain" description="Microbial-type PARG catalytic" evidence="1">
    <location>
        <begin position="25"/>
        <end position="187"/>
    </location>
</feature>
<protein>
    <recommendedName>
        <fullName evidence="1">Microbial-type PARG catalytic domain-containing protein</fullName>
    </recommendedName>
</protein>
<dbReference type="PIRSF" id="PIRSF014899">
    <property type="entry name" value="UCP014899"/>
    <property type="match status" value="1"/>
</dbReference>
<organism evidence="2 3">
    <name type="scientific">Mycena pura</name>
    <dbReference type="NCBI Taxonomy" id="153505"/>
    <lineage>
        <taxon>Eukaryota</taxon>
        <taxon>Fungi</taxon>
        <taxon>Dikarya</taxon>
        <taxon>Basidiomycota</taxon>
        <taxon>Agaricomycotina</taxon>
        <taxon>Agaricomycetes</taxon>
        <taxon>Agaricomycetidae</taxon>
        <taxon>Agaricales</taxon>
        <taxon>Marasmiineae</taxon>
        <taxon>Mycenaceae</taxon>
        <taxon>Mycena</taxon>
    </lineage>
</organism>
<evidence type="ECO:0000313" key="2">
    <source>
        <dbReference type="EMBL" id="KAJ7192628.1"/>
    </source>
</evidence>
<dbReference type="EMBL" id="JARJCW010000117">
    <property type="protein sequence ID" value="KAJ7192628.1"/>
    <property type="molecule type" value="Genomic_DNA"/>
</dbReference>
<dbReference type="InterPro" id="IPR043472">
    <property type="entry name" value="Macro_dom-like"/>
</dbReference>
<dbReference type="InterPro" id="IPR012664">
    <property type="entry name" value="CHP02452"/>
</dbReference>
<evidence type="ECO:0000313" key="3">
    <source>
        <dbReference type="Proteomes" id="UP001219525"/>
    </source>
</evidence>
<accession>A0AAD6UUV4</accession>
<dbReference type="Proteomes" id="UP001219525">
    <property type="component" value="Unassembled WGS sequence"/>
</dbReference>
<dbReference type="SUPFAM" id="SSF52949">
    <property type="entry name" value="Macro domain-like"/>
    <property type="match status" value="1"/>
</dbReference>
<proteinExistence type="predicted"/>
<dbReference type="PANTHER" id="PTHR35596">
    <property type="entry name" value="DUF2263 DOMAIN-CONTAINING PROTEIN"/>
    <property type="match status" value="1"/>
</dbReference>
<dbReference type="NCBIfam" id="TIGR02452">
    <property type="entry name" value="TIGR02452 family protein"/>
    <property type="match status" value="1"/>
</dbReference>
<dbReference type="AlphaFoldDB" id="A0AAD6UUV4"/>
<dbReference type="Gene3D" id="3.40.220.10">
    <property type="entry name" value="Leucine Aminopeptidase, subunit E, domain 1"/>
    <property type="match status" value="1"/>
</dbReference>
<name>A0AAD6UUV4_9AGAR</name>
<dbReference type="InterPro" id="IPR019261">
    <property type="entry name" value="PARG_cat_microbial"/>
</dbReference>
<reference evidence="2" key="1">
    <citation type="submission" date="2023-03" db="EMBL/GenBank/DDBJ databases">
        <title>Massive genome expansion in bonnet fungi (Mycena s.s.) driven by repeated elements and novel gene families across ecological guilds.</title>
        <authorList>
            <consortium name="Lawrence Berkeley National Laboratory"/>
            <person name="Harder C.B."/>
            <person name="Miyauchi S."/>
            <person name="Viragh M."/>
            <person name="Kuo A."/>
            <person name="Thoen E."/>
            <person name="Andreopoulos B."/>
            <person name="Lu D."/>
            <person name="Skrede I."/>
            <person name="Drula E."/>
            <person name="Henrissat B."/>
            <person name="Morin E."/>
            <person name="Kohler A."/>
            <person name="Barry K."/>
            <person name="LaButti K."/>
            <person name="Morin E."/>
            <person name="Salamov A."/>
            <person name="Lipzen A."/>
            <person name="Mereny Z."/>
            <person name="Hegedus B."/>
            <person name="Baldrian P."/>
            <person name="Stursova M."/>
            <person name="Weitz H."/>
            <person name="Taylor A."/>
            <person name="Grigoriev I.V."/>
            <person name="Nagy L.G."/>
            <person name="Martin F."/>
            <person name="Kauserud H."/>
        </authorList>
    </citation>
    <scope>NUCLEOTIDE SEQUENCE</scope>
    <source>
        <strain evidence="2">9144</strain>
    </source>
</reference>
<comment type="caution">
    <text evidence="2">The sequence shown here is derived from an EMBL/GenBank/DDBJ whole genome shotgun (WGS) entry which is preliminary data.</text>
</comment>
<gene>
    <name evidence="2" type="ORF">GGX14DRAFT_594174</name>
</gene>